<geneLocation type="plasmid" evidence="1 2">
    <name>pHBOR01</name>
</geneLocation>
<keyword evidence="2" id="KW-1185">Reference proteome</keyword>
<dbReference type="Proteomes" id="UP000006663">
    <property type="component" value="Plasmid pHBOR01"/>
</dbReference>
<dbReference type="KEGG" id="hbo:Hbor_31160"/>
<protein>
    <submittedName>
        <fullName evidence="1">Uncharacterized protein</fullName>
    </submittedName>
</protein>
<reference evidence="2" key="1">
    <citation type="journal article" date="2009" name="Stand. Genomic Sci.">
        <title>Complete genome sequence of Halogeometricum borinquense type strain (PR3).</title>
        <authorList>
            <person name="Malfatti S."/>
            <person name="Tindall B.J."/>
            <person name="Schneider S."/>
            <person name="Fahnrich R."/>
            <person name="Lapidus A."/>
            <person name="Labuttii K."/>
            <person name="Copeland A."/>
            <person name="Glavina Del Rio T."/>
            <person name="Nolan M."/>
            <person name="Chen F."/>
            <person name="Lucas S."/>
            <person name="Tice H."/>
            <person name="Cheng J.F."/>
            <person name="Bruce D."/>
            <person name="Goodwin L."/>
            <person name="Pitluck S."/>
            <person name="Anderson I."/>
            <person name="Pati A."/>
            <person name="Ivanova N."/>
            <person name="Mavromatis K."/>
            <person name="Chen A."/>
            <person name="Palaniappan K."/>
            <person name="D'haeseleer P."/>
            <person name="Goker M."/>
            <person name="Bristow J."/>
            <person name="Eisen J.A."/>
            <person name="Markowitz V."/>
            <person name="Hugenholtz P."/>
            <person name="Kyrpides N.C."/>
            <person name="Klenk H.P."/>
            <person name="Chain P."/>
        </authorList>
    </citation>
    <scope>NUCLEOTIDE SEQUENCE [LARGE SCALE GENOMIC DNA]</scope>
    <source>
        <strain evidence="2">ATCC 700274 / DSM 11551 / JCM 10706 / KCTC 4070 / PR3</strain>
        <plasmid evidence="2">pHBOR01</plasmid>
    </source>
</reference>
<organism evidence="1 2">
    <name type="scientific">Halogeometricum borinquense (strain ATCC 700274 / DSM 11551 / JCM 10706 / KCTC 4070 / PR3)</name>
    <dbReference type="NCBI Taxonomy" id="469382"/>
    <lineage>
        <taxon>Archaea</taxon>
        <taxon>Methanobacteriati</taxon>
        <taxon>Methanobacteriota</taxon>
        <taxon>Stenosarchaea group</taxon>
        <taxon>Halobacteria</taxon>
        <taxon>Halobacteriales</taxon>
        <taxon>Haloferacaceae</taxon>
        <taxon>Halogeometricum</taxon>
    </lineage>
</organism>
<accession>E4NUD1</accession>
<keyword evidence="1" id="KW-0614">Plasmid</keyword>
<evidence type="ECO:0000313" key="1">
    <source>
        <dbReference type="EMBL" id="ADQ68651.1"/>
    </source>
</evidence>
<sequence length="40" mass="4376">MYSAEYDTDRSSLYLERSLAGGIDCVSSESMSVAKLVMPI</sequence>
<evidence type="ECO:0000313" key="2">
    <source>
        <dbReference type="Proteomes" id="UP000006663"/>
    </source>
</evidence>
<name>E4NUD1_HALBP</name>
<dbReference type="EMBL" id="CP001691">
    <property type="protein sequence ID" value="ADQ68651.1"/>
    <property type="molecule type" value="Genomic_DNA"/>
</dbReference>
<dbReference type="AlphaFoldDB" id="E4NUD1"/>
<dbReference type="HOGENOM" id="CLU_3282735_0_0_2"/>
<proteinExistence type="predicted"/>
<gene>
    <name evidence="1" type="ordered locus">Hbor_31160</name>
</gene>